<proteinExistence type="predicted"/>
<evidence type="ECO:0000313" key="3">
    <source>
        <dbReference type="Proteomes" id="UP000093561"/>
    </source>
</evidence>
<feature type="domain" description="Nab N-terminal" evidence="2">
    <location>
        <begin position="49"/>
        <end position="77"/>
    </location>
</feature>
<dbReference type="AlphaFoldDB" id="A0AAF5PWP5"/>
<protein>
    <submittedName>
        <fullName evidence="4">Nab N-terminal domain-containing protein</fullName>
    </submittedName>
</protein>
<dbReference type="Pfam" id="PF04904">
    <property type="entry name" value="SAM_NCD1"/>
    <property type="match status" value="1"/>
</dbReference>
<dbReference type="GO" id="GO:0006355">
    <property type="term" value="P:regulation of DNA-templated transcription"/>
    <property type="evidence" value="ECO:0007669"/>
    <property type="project" value="InterPro"/>
</dbReference>
<dbReference type="InterPro" id="IPR006988">
    <property type="entry name" value="Nab_N"/>
</dbReference>
<dbReference type="Proteomes" id="UP000093561">
    <property type="component" value="Unassembled WGS sequence"/>
</dbReference>
<feature type="compositionally biased region" description="Low complexity" evidence="1">
    <location>
        <begin position="23"/>
        <end position="38"/>
    </location>
</feature>
<organism evidence="3 4">
    <name type="scientific">Wuchereria bancrofti</name>
    <dbReference type="NCBI Taxonomy" id="6293"/>
    <lineage>
        <taxon>Eukaryota</taxon>
        <taxon>Metazoa</taxon>
        <taxon>Ecdysozoa</taxon>
        <taxon>Nematoda</taxon>
        <taxon>Chromadorea</taxon>
        <taxon>Rhabditida</taxon>
        <taxon>Spirurina</taxon>
        <taxon>Spiruromorpha</taxon>
        <taxon>Filarioidea</taxon>
        <taxon>Onchocercidae</taxon>
        <taxon>Wuchereria</taxon>
    </lineage>
</organism>
<accession>A0AAF5PWP5</accession>
<reference evidence="3" key="2">
    <citation type="journal article" date="2016" name="Mol. Ecol.">
        <title>Population genomics of the filarial nematode parasite Wuchereria bancrofti from mosquitoes.</title>
        <authorList>
            <person name="Small S.T."/>
            <person name="Reimer L.J."/>
            <person name="Tisch D.J."/>
            <person name="King C.L."/>
            <person name="Christensen B.M."/>
            <person name="Siba P.M."/>
            <person name="Kazura J.W."/>
            <person name="Serre D."/>
            <person name="Zimmerman P.A."/>
        </authorList>
    </citation>
    <scope>NUCLEOTIDE SEQUENCE</scope>
    <source>
        <strain evidence="3">pt0022</strain>
    </source>
</reference>
<reference evidence="3" key="1">
    <citation type="submission" date="2015-03" db="EMBL/GenBank/DDBJ databases">
        <title>Wuchereria bancrofti Genome Sequencing Papua New Guinea Strain.</title>
        <authorList>
            <person name="Small S.T."/>
            <person name="Serre D."/>
            <person name="Zimmerman P.A."/>
        </authorList>
    </citation>
    <scope>NUCLEOTIDE SEQUENCE [LARGE SCALE GENOMIC DNA]</scope>
    <source>
        <strain evidence="3">pt0022</strain>
    </source>
</reference>
<evidence type="ECO:0000259" key="2">
    <source>
        <dbReference type="Pfam" id="PF04904"/>
    </source>
</evidence>
<feature type="compositionally biased region" description="Polar residues" evidence="1">
    <location>
        <begin position="41"/>
        <end position="50"/>
    </location>
</feature>
<dbReference type="GO" id="GO:0005634">
    <property type="term" value="C:nucleus"/>
    <property type="evidence" value="ECO:0007669"/>
    <property type="project" value="InterPro"/>
</dbReference>
<name>A0AAF5PWP5_WUCBA</name>
<reference evidence="4" key="3">
    <citation type="submission" date="2024-02" db="UniProtKB">
        <authorList>
            <consortium name="WormBaseParasite"/>
        </authorList>
    </citation>
    <scope>IDENTIFICATION</scope>
    <source>
        <strain evidence="4">pt0022</strain>
    </source>
</reference>
<sequence length="77" mass="8577">LEDLDLATKTQGELPQPDDKISELPSTPSPSSSIIAPPRQQPRSGSRQPTTFSEWQLLAVLHRANLLQYYDEFIAQG</sequence>
<dbReference type="GO" id="GO:0003712">
    <property type="term" value="F:transcription coregulator activity"/>
    <property type="evidence" value="ECO:0007669"/>
    <property type="project" value="InterPro"/>
</dbReference>
<dbReference type="WBParaSite" id="mrna-Wban_07010">
    <property type="protein sequence ID" value="mrna-Wban_07010"/>
    <property type="gene ID" value="Wban_07010"/>
</dbReference>
<evidence type="ECO:0000256" key="1">
    <source>
        <dbReference type="SAM" id="MobiDB-lite"/>
    </source>
</evidence>
<feature type="region of interest" description="Disordered" evidence="1">
    <location>
        <begin position="1"/>
        <end position="50"/>
    </location>
</feature>
<evidence type="ECO:0000313" key="4">
    <source>
        <dbReference type="WBParaSite" id="mrna-Wban_07010"/>
    </source>
</evidence>